<dbReference type="InterPro" id="IPR010998">
    <property type="entry name" value="Integrase_recombinase_N"/>
</dbReference>
<dbReference type="GO" id="GO:0003677">
    <property type="term" value="F:DNA binding"/>
    <property type="evidence" value="ECO:0007669"/>
    <property type="project" value="UniProtKB-UniRule"/>
</dbReference>
<dbReference type="Pfam" id="PF00589">
    <property type="entry name" value="Phage_integrase"/>
    <property type="match status" value="1"/>
</dbReference>
<name>A0A5D0U1F7_9ACTN</name>
<evidence type="ECO:0000256" key="1">
    <source>
        <dbReference type="ARBA" id="ARBA00008857"/>
    </source>
</evidence>
<dbReference type="InterPro" id="IPR002104">
    <property type="entry name" value="Integrase_catalytic"/>
</dbReference>
<dbReference type="CDD" id="cd01189">
    <property type="entry name" value="INT_ICEBs1_C_like"/>
    <property type="match status" value="1"/>
</dbReference>
<keyword evidence="3 5" id="KW-0238">DNA-binding</keyword>
<gene>
    <name evidence="9" type="ORF">FXF65_25995</name>
</gene>
<organism evidence="9 10">
    <name type="scientific">Actinomadura syzygii</name>
    <dbReference type="NCBI Taxonomy" id="1427538"/>
    <lineage>
        <taxon>Bacteria</taxon>
        <taxon>Bacillati</taxon>
        <taxon>Actinomycetota</taxon>
        <taxon>Actinomycetes</taxon>
        <taxon>Streptosporangiales</taxon>
        <taxon>Thermomonosporaceae</taxon>
        <taxon>Actinomadura</taxon>
    </lineage>
</organism>
<dbReference type="PROSITE" id="PS51900">
    <property type="entry name" value="CB"/>
    <property type="match status" value="1"/>
</dbReference>
<dbReference type="InterPro" id="IPR050808">
    <property type="entry name" value="Phage_Integrase"/>
</dbReference>
<accession>A0A5D0U1F7</accession>
<dbReference type="Pfam" id="PF22022">
    <property type="entry name" value="Phage_int_M"/>
    <property type="match status" value="1"/>
</dbReference>
<feature type="domain" description="Core-binding (CB)" evidence="8">
    <location>
        <begin position="88"/>
        <end position="169"/>
    </location>
</feature>
<comment type="caution">
    <text evidence="9">The sequence shown here is derived from an EMBL/GenBank/DDBJ whole genome shotgun (WGS) entry which is preliminary data.</text>
</comment>
<proteinExistence type="inferred from homology"/>
<dbReference type="InterPro" id="IPR053876">
    <property type="entry name" value="Phage_int_M"/>
</dbReference>
<dbReference type="InterPro" id="IPR013762">
    <property type="entry name" value="Integrase-like_cat_sf"/>
</dbReference>
<dbReference type="Gene3D" id="1.10.150.130">
    <property type="match status" value="1"/>
</dbReference>
<dbReference type="PANTHER" id="PTHR30629">
    <property type="entry name" value="PROPHAGE INTEGRASE"/>
    <property type="match status" value="1"/>
</dbReference>
<reference evidence="9 10" key="1">
    <citation type="submission" date="2019-08" db="EMBL/GenBank/DDBJ databases">
        <title>Actinomadura sp. nov. CYP1-5 isolated from mountain soil.</title>
        <authorList>
            <person name="Songsumanus A."/>
            <person name="Kuncharoen N."/>
            <person name="Kudo T."/>
            <person name="Yuki M."/>
            <person name="Igarashi Y."/>
            <person name="Tanasupawat S."/>
        </authorList>
    </citation>
    <scope>NUCLEOTIDE SEQUENCE [LARGE SCALE GENOMIC DNA]</scope>
    <source>
        <strain evidence="9 10">GKU157</strain>
    </source>
</reference>
<evidence type="ECO:0000256" key="4">
    <source>
        <dbReference type="ARBA" id="ARBA00023172"/>
    </source>
</evidence>
<keyword evidence="4" id="KW-0233">DNA recombination</keyword>
<keyword evidence="2" id="KW-0229">DNA integration</keyword>
<feature type="domain" description="Tyr recombinase" evidence="7">
    <location>
        <begin position="191"/>
        <end position="410"/>
    </location>
</feature>
<dbReference type="PANTHER" id="PTHR30629:SF2">
    <property type="entry name" value="PROPHAGE INTEGRASE INTS-RELATED"/>
    <property type="match status" value="1"/>
</dbReference>
<evidence type="ECO:0000259" key="7">
    <source>
        <dbReference type="PROSITE" id="PS51898"/>
    </source>
</evidence>
<dbReference type="AlphaFoldDB" id="A0A5D0U1F7"/>
<evidence type="ECO:0000256" key="5">
    <source>
        <dbReference type="PROSITE-ProRule" id="PRU01248"/>
    </source>
</evidence>
<keyword evidence="10" id="KW-1185">Reference proteome</keyword>
<dbReference type="Gene3D" id="1.10.443.10">
    <property type="entry name" value="Intergrase catalytic core"/>
    <property type="match status" value="1"/>
</dbReference>
<dbReference type="InterPro" id="IPR044068">
    <property type="entry name" value="CB"/>
</dbReference>
<protein>
    <submittedName>
        <fullName evidence="9">Site-specific integrase</fullName>
    </submittedName>
</protein>
<dbReference type="GO" id="GO:0015074">
    <property type="term" value="P:DNA integration"/>
    <property type="evidence" value="ECO:0007669"/>
    <property type="project" value="UniProtKB-KW"/>
</dbReference>
<dbReference type="Proteomes" id="UP000322634">
    <property type="component" value="Unassembled WGS sequence"/>
</dbReference>
<dbReference type="SUPFAM" id="SSF56349">
    <property type="entry name" value="DNA breaking-rejoining enzymes"/>
    <property type="match status" value="1"/>
</dbReference>
<evidence type="ECO:0000313" key="10">
    <source>
        <dbReference type="Proteomes" id="UP000322634"/>
    </source>
</evidence>
<feature type="region of interest" description="Disordered" evidence="6">
    <location>
        <begin position="1"/>
        <end position="33"/>
    </location>
</feature>
<dbReference type="InterPro" id="IPR011010">
    <property type="entry name" value="DNA_brk_join_enz"/>
</dbReference>
<evidence type="ECO:0000259" key="8">
    <source>
        <dbReference type="PROSITE" id="PS51900"/>
    </source>
</evidence>
<dbReference type="PROSITE" id="PS51898">
    <property type="entry name" value="TYR_RECOMBINASE"/>
    <property type="match status" value="1"/>
</dbReference>
<dbReference type="RefSeq" id="WP_148352655.1">
    <property type="nucleotide sequence ID" value="NZ_JBHSBF010000011.1"/>
</dbReference>
<comment type="similarity">
    <text evidence="1">Belongs to the 'phage' integrase family.</text>
</comment>
<dbReference type="EMBL" id="VSFF01000010">
    <property type="protein sequence ID" value="TYC11560.1"/>
    <property type="molecule type" value="Genomic_DNA"/>
</dbReference>
<evidence type="ECO:0000256" key="6">
    <source>
        <dbReference type="SAM" id="MobiDB-lite"/>
    </source>
</evidence>
<evidence type="ECO:0000256" key="2">
    <source>
        <dbReference type="ARBA" id="ARBA00022908"/>
    </source>
</evidence>
<evidence type="ECO:0000256" key="3">
    <source>
        <dbReference type="ARBA" id="ARBA00023125"/>
    </source>
</evidence>
<sequence>MPRTTPATPEEPDDDNEPDKRRRPNGDGGLHWDKSRRRWIASVTVGYTPAGKRIVRTASDRSKSRALKKLQQKLRDREDGLPSEDTRYTVRQAVEDWFEFGLAGRAPKTVETWEGLAKNHIIPDLGARKLRELTADDVDRWLASKAKTLSTKTLRELVSILKRAVARAQARERVRRNVVLLCEVPKGQPGRPSKSLTFDQAVAFLEAAAASGRPDMHAYVTVSMLTGIRTEEARALRWSHVVGYDAERQAWLPVDKAGWNHQEFAVYVWRADRHGEDTKTEKSRRSLKLPARCISALHELYSAQGGAFLDARAAFPPDPDRLVFPKPDGGKQGPMDILRAFRKVADRAGLKGSEWTTRELRHTFVSLLSDNEMPIEDIARLVGHSSTRVTETVYRHQLRPVMESGATQMDRLFPGEPS</sequence>
<dbReference type="GO" id="GO:0006310">
    <property type="term" value="P:DNA recombination"/>
    <property type="evidence" value="ECO:0007669"/>
    <property type="project" value="UniProtKB-KW"/>
</dbReference>
<dbReference type="OrthoDB" id="3175606at2"/>
<evidence type="ECO:0000313" key="9">
    <source>
        <dbReference type="EMBL" id="TYC11560.1"/>
    </source>
</evidence>